<dbReference type="Gene3D" id="3.20.20.450">
    <property type="entry name" value="EAL domain"/>
    <property type="match status" value="1"/>
</dbReference>
<dbReference type="InterPro" id="IPR052155">
    <property type="entry name" value="Biofilm_reg_signaling"/>
</dbReference>
<keyword evidence="2" id="KW-0812">Transmembrane</keyword>
<dbReference type="EMBL" id="CP081294">
    <property type="protein sequence ID" value="QZD94660.1"/>
    <property type="molecule type" value="Genomic_DNA"/>
</dbReference>
<feature type="transmembrane region" description="Helical" evidence="2">
    <location>
        <begin position="32"/>
        <end position="55"/>
    </location>
</feature>
<dbReference type="Gene3D" id="3.30.70.270">
    <property type="match status" value="1"/>
</dbReference>
<dbReference type="SUPFAM" id="SSF141868">
    <property type="entry name" value="EAL domain-like"/>
    <property type="match status" value="1"/>
</dbReference>
<organism evidence="5 6">
    <name type="scientific">Qipengyuania gelatinilytica</name>
    <dbReference type="NCBI Taxonomy" id="2867231"/>
    <lineage>
        <taxon>Bacteria</taxon>
        <taxon>Pseudomonadati</taxon>
        <taxon>Pseudomonadota</taxon>
        <taxon>Alphaproteobacteria</taxon>
        <taxon>Sphingomonadales</taxon>
        <taxon>Erythrobacteraceae</taxon>
        <taxon>Qipengyuania</taxon>
    </lineage>
</organism>
<dbReference type="PANTHER" id="PTHR44757">
    <property type="entry name" value="DIGUANYLATE CYCLASE DGCP"/>
    <property type="match status" value="1"/>
</dbReference>
<evidence type="ECO:0000259" key="4">
    <source>
        <dbReference type="PROSITE" id="PS50887"/>
    </source>
</evidence>
<dbReference type="InterPro" id="IPR029787">
    <property type="entry name" value="Nucleotide_cyclase"/>
</dbReference>
<feature type="transmembrane region" description="Helical" evidence="2">
    <location>
        <begin position="61"/>
        <end position="86"/>
    </location>
</feature>
<keyword evidence="2" id="KW-1133">Transmembrane helix</keyword>
<evidence type="ECO:0000259" key="3">
    <source>
        <dbReference type="PROSITE" id="PS50883"/>
    </source>
</evidence>
<dbReference type="Pfam" id="PF00563">
    <property type="entry name" value="EAL"/>
    <property type="match status" value="1"/>
</dbReference>
<evidence type="ECO:0000313" key="6">
    <source>
        <dbReference type="Proteomes" id="UP000824321"/>
    </source>
</evidence>
<dbReference type="SMART" id="SM00267">
    <property type="entry name" value="GGDEF"/>
    <property type="match status" value="1"/>
</dbReference>
<evidence type="ECO:0000313" key="5">
    <source>
        <dbReference type="EMBL" id="QZD94660.1"/>
    </source>
</evidence>
<dbReference type="CDD" id="cd01949">
    <property type="entry name" value="GGDEF"/>
    <property type="match status" value="1"/>
</dbReference>
<keyword evidence="2" id="KW-0472">Membrane</keyword>
<dbReference type="Pfam" id="PF00990">
    <property type="entry name" value="GGDEF"/>
    <property type="match status" value="1"/>
</dbReference>
<feature type="domain" description="EAL" evidence="3">
    <location>
        <begin position="265"/>
        <end position="514"/>
    </location>
</feature>
<evidence type="ECO:0000256" key="1">
    <source>
        <dbReference type="SAM" id="MobiDB-lite"/>
    </source>
</evidence>
<dbReference type="PROSITE" id="PS50887">
    <property type="entry name" value="GGDEF"/>
    <property type="match status" value="1"/>
</dbReference>
<evidence type="ECO:0000256" key="2">
    <source>
        <dbReference type="SAM" id="Phobius"/>
    </source>
</evidence>
<dbReference type="SMART" id="SM00052">
    <property type="entry name" value="EAL"/>
    <property type="match status" value="1"/>
</dbReference>
<dbReference type="SUPFAM" id="SSF55073">
    <property type="entry name" value="Nucleotide cyclase"/>
    <property type="match status" value="1"/>
</dbReference>
<sequence length="530" mass="57725">MPVSDWKPGTTVGCRGGIVRVQSDKTQRGTQFAIFAPLAALAGIVLATAILGVVGPQTGTVSLTAVLGGGLVAFFASIVAFSLMGIRHLRALDRLSNNDALTGLPNRRALHRDLQIEFSKEQETALALVDVDGFKVVNDHYGHILGDAAIKQIAAIIADICGEEARVYRLNGDEFAVLMSGQLAGTLLEGQSRRVIERMSKTIKVEDRRLTLGASIGLARSIPGQEIDSSELLRRSDVAMYASKRGGKMRCTWFNEAFDRSREQLKELEDDLRAALALGQFHLHYQPLLDSQSQRITAVEALLRWDRPDGKDIGPSAFIPVAEESGLINPIGLWVLRQACCDAGQWEGVTLSVNISAAQLRNPEFPIQLGHILEETGFEPERLELEITETCLVLDPVVAERSLALIRGFGVRIALDDFGTGYASIGFLRQFRFEKLKIDRSLVAQASEDEGSRAMMLSSITVARAMKMDVTAEGVETEEQAAMVRSAGCDQMQGWLYFKAMPADEITRQLAKSNDGAKEGGRPDKGSKVA</sequence>
<feature type="region of interest" description="Disordered" evidence="1">
    <location>
        <begin position="510"/>
        <end position="530"/>
    </location>
</feature>
<proteinExistence type="predicted"/>
<name>A0ABX9A0A4_9SPHN</name>
<dbReference type="CDD" id="cd01948">
    <property type="entry name" value="EAL"/>
    <property type="match status" value="1"/>
</dbReference>
<feature type="domain" description="GGDEF" evidence="4">
    <location>
        <begin position="122"/>
        <end position="256"/>
    </location>
</feature>
<reference evidence="5 6" key="1">
    <citation type="submission" date="2021-08" db="EMBL/GenBank/DDBJ databases">
        <title>Comparative Genomics Analysis of the Genus Qipengyuania Reveals Extensive Genetic Diversity and Metabolic Versatility, Including the Description of Fifteen Novel Species.</title>
        <authorList>
            <person name="Liu Y."/>
        </authorList>
    </citation>
    <scope>NUCLEOTIDE SEQUENCE [LARGE SCALE GENOMIC DNA]</scope>
    <source>
        <strain evidence="5 6">1NDH1</strain>
    </source>
</reference>
<protein>
    <submittedName>
        <fullName evidence="5">Bifunctional diguanylate cyclase/phosphodiesterase</fullName>
    </submittedName>
</protein>
<keyword evidence="6" id="KW-1185">Reference proteome</keyword>
<dbReference type="InterPro" id="IPR000160">
    <property type="entry name" value="GGDEF_dom"/>
</dbReference>
<dbReference type="InterPro" id="IPR035919">
    <property type="entry name" value="EAL_sf"/>
</dbReference>
<dbReference type="InterPro" id="IPR043128">
    <property type="entry name" value="Rev_trsase/Diguanyl_cyclase"/>
</dbReference>
<dbReference type="PANTHER" id="PTHR44757:SF2">
    <property type="entry name" value="BIOFILM ARCHITECTURE MAINTENANCE PROTEIN MBAA"/>
    <property type="match status" value="1"/>
</dbReference>
<gene>
    <name evidence="5" type="ORF">K3136_11255</name>
</gene>
<dbReference type="PROSITE" id="PS50883">
    <property type="entry name" value="EAL"/>
    <property type="match status" value="1"/>
</dbReference>
<dbReference type="NCBIfam" id="TIGR00254">
    <property type="entry name" value="GGDEF"/>
    <property type="match status" value="1"/>
</dbReference>
<dbReference type="InterPro" id="IPR001633">
    <property type="entry name" value="EAL_dom"/>
</dbReference>
<accession>A0ABX9A0A4</accession>
<dbReference type="Proteomes" id="UP000824321">
    <property type="component" value="Chromosome"/>
</dbReference>
<feature type="compositionally biased region" description="Basic and acidic residues" evidence="1">
    <location>
        <begin position="515"/>
        <end position="530"/>
    </location>
</feature>